<feature type="compositionally biased region" description="Low complexity" evidence="2">
    <location>
        <begin position="116"/>
        <end position="127"/>
    </location>
</feature>
<dbReference type="EMBL" id="KE148163">
    <property type="protein sequence ID" value="EPE03962.1"/>
    <property type="molecule type" value="Genomic_DNA"/>
</dbReference>
<feature type="compositionally biased region" description="Basic and acidic residues" evidence="2">
    <location>
        <begin position="1151"/>
        <end position="1163"/>
    </location>
</feature>
<feature type="compositionally biased region" description="Polar residues" evidence="2">
    <location>
        <begin position="1243"/>
        <end position="1254"/>
    </location>
</feature>
<feature type="compositionally biased region" description="Polar residues" evidence="2">
    <location>
        <begin position="949"/>
        <end position="960"/>
    </location>
</feature>
<feature type="compositionally biased region" description="Gly residues" evidence="2">
    <location>
        <begin position="1193"/>
        <end position="1207"/>
    </location>
</feature>
<dbReference type="PANTHER" id="PTHR11188:SF161">
    <property type="entry name" value="PH-RESPONSE REGULATOR PROTEIN PALF_RIM8"/>
    <property type="match status" value="1"/>
</dbReference>
<feature type="compositionally biased region" description="Polar residues" evidence="2">
    <location>
        <begin position="1"/>
        <end position="21"/>
    </location>
</feature>
<feature type="region of interest" description="Disordered" evidence="2">
    <location>
        <begin position="898"/>
        <end position="1037"/>
    </location>
</feature>
<dbReference type="InterPro" id="IPR014752">
    <property type="entry name" value="Arrestin-like_C"/>
</dbReference>
<dbReference type="STRING" id="1262450.S3BTZ4"/>
<feature type="region of interest" description="Disordered" evidence="2">
    <location>
        <begin position="647"/>
        <end position="748"/>
    </location>
</feature>
<feature type="compositionally biased region" description="Gly residues" evidence="2">
    <location>
        <begin position="506"/>
        <end position="539"/>
    </location>
</feature>
<dbReference type="SMART" id="SM01017">
    <property type="entry name" value="Arrestin_C"/>
    <property type="match status" value="1"/>
</dbReference>
<feature type="domain" description="Arrestin C-terminal-like" evidence="3">
    <location>
        <begin position="596"/>
        <end position="838"/>
    </location>
</feature>
<feature type="compositionally biased region" description="Low complexity" evidence="2">
    <location>
        <begin position="555"/>
        <end position="575"/>
    </location>
</feature>
<feature type="compositionally biased region" description="Pro residues" evidence="2">
    <location>
        <begin position="923"/>
        <end position="938"/>
    </location>
</feature>
<dbReference type="Gene3D" id="2.60.40.640">
    <property type="match status" value="1"/>
</dbReference>
<feature type="compositionally biased region" description="Low complexity" evidence="2">
    <location>
        <begin position="1208"/>
        <end position="1233"/>
    </location>
</feature>
<comment type="similarity">
    <text evidence="1">Belongs to the arrestin family. PalF/RIM8 subfamily.</text>
</comment>
<protein>
    <submittedName>
        <fullName evidence="4">Ph-response regulator protein palf rim8</fullName>
    </submittedName>
</protein>
<dbReference type="InterPro" id="IPR011022">
    <property type="entry name" value="Arrestin_C-like"/>
</dbReference>
<sequence>MGDSGSPSRQTTTAPASSVDSTHADTDAVAGAPATGGGSTARASKGTARAAEAPGISWASETAPAARSSSHGPRQISRQISQLSQMSRVSRESRESRDARSARPASQAGQQTPSDQQGQRETQQQDQSANRDQSPSSSTLGRSSSSTSKALQPSPASSTTPTRRRSFFSRFSLPFRTPTLSFADFYIRPAAPHRKYVAGDHVLGAIVLVVVKPMRITHLTVSLRGLVRVFKDPGAAATASLPPDTVVDSSSTSSRLLGAKKYGSSSSSSYLGNGHALLFRDEIVLSGNGLLVPGNYEFEFDLIFPAEGLPSSIDFERGSICYIITATLTRPTTVAPVQSCDRKIYLVDPVDISTVSKPRPRTISLEPISKRSKKRKMVVVTQLPLNNNAAAAAANTSSNTPTANEALPGAMSTISFASGGGSSEPHEGAFSERGSVRDSAHEPIHSDEIEQYAARHPRSPAPTDIRSEDSAETGASGSSANRSGSGGAGVAATQAMLAMAATAPGPGSGSGSGIGSGSGSGSGSGLGSGSGSGGLGGGIVRITSPTESQTAASIAGNSAANTTGTSSSTITNPGTRSQGLQPASSVSTATASGISDDRTITTTVELLKGGCLAGEVVNVKISVQHVKRIKSLHGVVVTLYRQGRIDSAPPELMFPSSGTSIAEEDESQSIAGGNGLSSRNGATESDAHDDQGTPSRKQLKQKAKEEKEREKQLRERAKDNKKNGKGKEVSDSGRIGNSGKRAKGGKHEYYLPKSKTGLGGLSLMSAGTCSVFRKDLSQSFSPLIIDPHTLQSSVTASVRVPEDAFATIKGVPGEMISFKYQLEVIVDLGGKLAGLLQSGAGGAGPSVVSGNPYDGKPIMSASSTLWGSGSHMIDTAPLRRQKGVICVPFEVVVGTTDTTRQRGRVNTSTTASDLPLLSELKPQQPPPQPHPSTQPPDWYPEDRKDHHLATQQPAYPSWPTNGAVASGSGSGPAAGSSGSNGHPYYQQQHQDPPMPYHQYTSHQPANYNYYDEPGSAGGSSRPPYTGALPPPSIQAPQYAPTDAMLATERDPNLSEKERIRRAEVQLLPSQPGQSSAAVGGSANGERSSRSHGGNHGPSAPSAPSLDEVAFPLPTAEYGAPSAPPDFASLETQASSPSFAGPAGQAHSAPATEDKQELERRRLLAEASAPPEFPEDYQDPAVGSSRSRRSGRAEGAGSGGGSGSGSGSGSRSSRAPSAPNASASALSGSFAASAPVLEEEDATHQQYLRQPQSQLEPAYPSQPAYYSSGSYESSAPYAPTGEQIGEAAEGPSAPPAALVPASDEAAEATASAPSIEEMAVATDEDHYGENYAYGPDATTDAAHGVGAAETAEALPRYER</sequence>
<dbReference type="GO" id="GO:0005829">
    <property type="term" value="C:cytosol"/>
    <property type="evidence" value="ECO:0007669"/>
    <property type="project" value="TreeGrafter"/>
</dbReference>
<evidence type="ECO:0000259" key="3">
    <source>
        <dbReference type="SMART" id="SM01017"/>
    </source>
</evidence>
<reference evidence="4 5" key="1">
    <citation type="journal article" date="2013" name="BMC Genomics">
        <title>The genome and transcriptome of the pine saprophyte Ophiostoma piceae, and a comparison with the bark beetle-associated pine pathogen Grosmannia clavigera.</title>
        <authorList>
            <person name="Haridas S."/>
            <person name="Wang Y."/>
            <person name="Lim L."/>
            <person name="Massoumi Alamouti S."/>
            <person name="Jackman S."/>
            <person name="Docking R."/>
            <person name="Robertson G."/>
            <person name="Birol I."/>
            <person name="Bohlmann J."/>
            <person name="Breuil C."/>
        </authorList>
    </citation>
    <scope>NUCLEOTIDE SEQUENCE [LARGE SCALE GENOMIC DNA]</scope>
    <source>
        <strain evidence="4 5">UAMH 11346</strain>
    </source>
</reference>
<proteinExistence type="inferred from homology"/>
<feature type="compositionally biased region" description="Low complexity" evidence="2">
    <location>
        <begin position="134"/>
        <end position="161"/>
    </location>
</feature>
<evidence type="ECO:0000256" key="2">
    <source>
        <dbReference type="SAM" id="MobiDB-lite"/>
    </source>
</evidence>
<dbReference type="Proteomes" id="UP000016923">
    <property type="component" value="Unassembled WGS sequence"/>
</dbReference>
<dbReference type="GO" id="GO:0031625">
    <property type="term" value="F:ubiquitin protein ligase binding"/>
    <property type="evidence" value="ECO:0007669"/>
    <property type="project" value="TreeGrafter"/>
</dbReference>
<dbReference type="VEuPathDB" id="FungiDB:F503_04810"/>
<dbReference type="InterPro" id="IPR011021">
    <property type="entry name" value="Arrestin-like_N"/>
</dbReference>
<feature type="compositionally biased region" description="Basic and acidic residues" evidence="2">
    <location>
        <begin position="424"/>
        <end position="448"/>
    </location>
</feature>
<dbReference type="GO" id="GO:0005886">
    <property type="term" value="C:plasma membrane"/>
    <property type="evidence" value="ECO:0007669"/>
    <property type="project" value="TreeGrafter"/>
</dbReference>
<feature type="compositionally biased region" description="Polar residues" evidence="2">
    <location>
        <begin position="576"/>
        <end position="593"/>
    </location>
</feature>
<feature type="region of interest" description="Disordered" evidence="2">
    <location>
        <begin position="1064"/>
        <end position="1358"/>
    </location>
</feature>
<dbReference type="Pfam" id="PF00339">
    <property type="entry name" value="Arrestin_N"/>
    <property type="match status" value="1"/>
</dbReference>
<feature type="compositionally biased region" description="Basic and acidic residues" evidence="2">
    <location>
        <begin position="702"/>
        <end position="731"/>
    </location>
</feature>
<feature type="compositionally biased region" description="Polar residues" evidence="2">
    <location>
        <begin position="543"/>
        <end position="552"/>
    </location>
</feature>
<feature type="region of interest" description="Disordered" evidence="2">
    <location>
        <begin position="1"/>
        <end position="164"/>
    </location>
</feature>
<feature type="compositionally biased region" description="Low complexity" evidence="2">
    <location>
        <begin position="474"/>
        <end position="483"/>
    </location>
</feature>
<organism evidence="4 5">
    <name type="scientific">Ophiostoma piceae (strain UAMH 11346)</name>
    <name type="common">Sap stain fungus</name>
    <dbReference type="NCBI Taxonomy" id="1262450"/>
    <lineage>
        <taxon>Eukaryota</taxon>
        <taxon>Fungi</taxon>
        <taxon>Dikarya</taxon>
        <taxon>Ascomycota</taxon>
        <taxon>Pezizomycotina</taxon>
        <taxon>Sordariomycetes</taxon>
        <taxon>Sordariomycetidae</taxon>
        <taxon>Ophiostomatales</taxon>
        <taxon>Ophiostomataceae</taxon>
        <taxon>Ophiostoma</taxon>
    </lineage>
</organism>
<feature type="compositionally biased region" description="Polar residues" evidence="2">
    <location>
        <begin position="668"/>
        <end position="683"/>
    </location>
</feature>
<feature type="compositionally biased region" description="Basic and acidic residues" evidence="2">
    <location>
        <begin position="89"/>
        <end position="101"/>
    </location>
</feature>
<name>S3BTZ4_OPHP1</name>
<dbReference type="HOGENOM" id="CLU_006001_0_0_1"/>
<feature type="region of interest" description="Disordered" evidence="2">
    <location>
        <begin position="502"/>
        <end position="593"/>
    </location>
</feature>
<dbReference type="GO" id="GO:0030674">
    <property type="term" value="F:protein-macromolecule adaptor activity"/>
    <property type="evidence" value="ECO:0007669"/>
    <property type="project" value="TreeGrafter"/>
</dbReference>
<feature type="compositionally biased region" description="Low complexity" evidence="2">
    <location>
        <begin position="962"/>
        <end position="999"/>
    </location>
</feature>
<dbReference type="PANTHER" id="PTHR11188">
    <property type="entry name" value="ARRESTIN DOMAIN CONTAINING PROTEIN"/>
    <property type="match status" value="1"/>
</dbReference>
<evidence type="ECO:0000256" key="1">
    <source>
        <dbReference type="ARBA" id="ARBA00037950"/>
    </source>
</evidence>
<evidence type="ECO:0000313" key="4">
    <source>
        <dbReference type="EMBL" id="EPE03962.1"/>
    </source>
</evidence>
<dbReference type="GO" id="GO:0070086">
    <property type="term" value="P:ubiquitin-dependent endocytosis"/>
    <property type="evidence" value="ECO:0007669"/>
    <property type="project" value="TreeGrafter"/>
</dbReference>
<accession>S3BTZ4</accession>
<keyword evidence="5" id="KW-1185">Reference proteome</keyword>
<evidence type="ECO:0000313" key="5">
    <source>
        <dbReference type="Proteomes" id="UP000016923"/>
    </source>
</evidence>
<feature type="region of interest" description="Disordered" evidence="2">
    <location>
        <begin position="412"/>
        <end position="488"/>
    </location>
</feature>
<feature type="compositionally biased region" description="Polar residues" evidence="2">
    <location>
        <begin position="1067"/>
        <end position="1076"/>
    </location>
</feature>
<feature type="compositionally biased region" description="Low complexity" evidence="2">
    <location>
        <begin position="74"/>
        <end position="88"/>
    </location>
</feature>
<feature type="compositionally biased region" description="Low complexity" evidence="2">
    <location>
        <begin position="1262"/>
        <end position="1316"/>
    </location>
</feature>
<gene>
    <name evidence="4" type="ORF">F503_04810</name>
</gene>
<dbReference type="eggNOG" id="ENOG502QTQN">
    <property type="taxonomic scope" value="Eukaryota"/>
</dbReference>
<dbReference type="InterPro" id="IPR050357">
    <property type="entry name" value="Arrestin_domain-protein"/>
</dbReference>
<dbReference type="OrthoDB" id="7785529at2759"/>